<dbReference type="EMBL" id="JBHLYW010000009">
    <property type="protein sequence ID" value="MFC0078043.1"/>
    <property type="molecule type" value="Genomic_DNA"/>
</dbReference>
<protein>
    <submittedName>
        <fullName evidence="1">Uncharacterized protein</fullName>
    </submittedName>
</protein>
<keyword evidence="2" id="KW-1185">Reference proteome</keyword>
<name>A0ABV6BSQ4_9FLAO</name>
<accession>A0ABV6BSQ4</accession>
<dbReference type="RefSeq" id="WP_379682088.1">
    <property type="nucleotide sequence ID" value="NZ_JBHLYW010000009.1"/>
</dbReference>
<dbReference type="Proteomes" id="UP001589734">
    <property type="component" value="Unassembled WGS sequence"/>
</dbReference>
<comment type="caution">
    <text evidence="1">The sequence shown here is derived from an EMBL/GenBank/DDBJ whole genome shotgun (WGS) entry which is preliminary data.</text>
</comment>
<gene>
    <name evidence="1" type="ORF">ACFFLS_13410</name>
</gene>
<evidence type="ECO:0000313" key="2">
    <source>
        <dbReference type="Proteomes" id="UP001589734"/>
    </source>
</evidence>
<evidence type="ECO:0000313" key="1">
    <source>
        <dbReference type="EMBL" id="MFC0078043.1"/>
    </source>
</evidence>
<reference evidence="1 2" key="1">
    <citation type="submission" date="2024-09" db="EMBL/GenBank/DDBJ databases">
        <authorList>
            <person name="Sun Q."/>
            <person name="Mori K."/>
        </authorList>
    </citation>
    <scope>NUCLEOTIDE SEQUENCE [LARGE SCALE GENOMIC DNA]</scope>
    <source>
        <strain evidence="1 2">CGMCC 1.12926</strain>
    </source>
</reference>
<organism evidence="1 2">
    <name type="scientific">Flavobacterium procerum</name>
    <dbReference type="NCBI Taxonomy" id="1455569"/>
    <lineage>
        <taxon>Bacteria</taxon>
        <taxon>Pseudomonadati</taxon>
        <taxon>Bacteroidota</taxon>
        <taxon>Flavobacteriia</taxon>
        <taxon>Flavobacteriales</taxon>
        <taxon>Flavobacteriaceae</taxon>
        <taxon>Flavobacterium</taxon>
    </lineage>
</organism>
<sequence>MSKFSDQVHISISTFKKNIVYYDLKLTQSMADHHYFSFTWQHTAEAVIDPKK</sequence>
<proteinExistence type="predicted"/>